<feature type="active site" description="Charge relay system" evidence="7 8">
    <location>
        <position position="116"/>
    </location>
</feature>
<evidence type="ECO:0000313" key="12">
    <source>
        <dbReference type="EMBL" id="TMP61130.1"/>
    </source>
</evidence>
<dbReference type="RefSeq" id="WP_138595742.1">
    <property type="nucleotide sequence ID" value="NZ_PNCK01000019.1"/>
</dbReference>
<dbReference type="EMBL" id="PNCL01000018">
    <property type="protein sequence ID" value="TMP61130.1"/>
    <property type="molecule type" value="Genomic_DNA"/>
</dbReference>
<dbReference type="SUPFAM" id="SSF49785">
    <property type="entry name" value="Galactose-binding domain-like"/>
    <property type="match status" value="1"/>
</dbReference>
<dbReference type="PROSITE" id="PS51829">
    <property type="entry name" value="P_HOMO_B"/>
    <property type="match status" value="1"/>
</dbReference>
<evidence type="ECO:0000259" key="10">
    <source>
        <dbReference type="PROSITE" id="PS51829"/>
    </source>
</evidence>
<dbReference type="InterPro" id="IPR002884">
    <property type="entry name" value="P_dom"/>
</dbReference>
<evidence type="ECO:0000256" key="3">
    <source>
        <dbReference type="ARBA" id="ARBA00022729"/>
    </source>
</evidence>
<dbReference type="SUPFAM" id="SSF52743">
    <property type="entry name" value="Subtilisin-like"/>
    <property type="match status" value="1"/>
</dbReference>
<dbReference type="InterPro" id="IPR008979">
    <property type="entry name" value="Galactose-bd-like_sf"/>
</dbReference>
<dbReference type="CDD" id="cd04059">
    <property type="entry name" value="Peptidases_S8_Protein_convertases_Kexins_Furin-like"/>
    <property type="match status" value="1"/>
</dbReference>
<dbReference type="InterPro" id="IPR036852">
    <property type="entry name" value="Peptidase_S8/S53_dom_sf"/>
</dbReference>
<dbReference type="PROSITE" id="PS00137">
    <property type="entry name" value="SUBTILASE_HIS"/>
    <property type="match status" value="1"/>
</dbReference>
<evidence type="ECO:0000256" key="9">
    <source>
        <dbReference type="SAM" id="SignalP"/>
    </source>
</evidence>
<proteinExistence type="inferred from homology"/>
<keyword evidence="4 8" id="KW-0378">Hydrolase</keyword>
<evidence type="ECO:0000256" key="5">
    <source>
        <dbReference type="ARBA" id="ARBA00022825"/>
    </source>
</evidence>
<dbReference type="PRINTS" id="PR00723">
    <property type="entry name" value="SUBTILISIN"/>
</dbReference>
<evidence type="ECO:0000256" key="2">
    <source>
        <dbReference type="ARBA" id="ARBA00022670"/>
    </source>
</evidence>
<dbReference type="GO" id="GO:0016485">
    <property type="term" value="P:protein processing"/>
    <property type="evidence" value="ECO:0007669"/>
    <property type="project" value="TreeGrafter"/>
</dbReference>
<keyword evidence="6" id="KW-0106">Calcium</keyword>
<dbReference type="Proteomes" id="UP000305730">
    <property type="component" value="Unassembled WGS sequence"/>
</dbReference>
<feature type="signal peptide" evidence="9">
    <location>
        <begin position="1"/>
        <end position="20"/>
    </location>
</feature>
<evidence type="ECO:0000256" key="7">
    <source>
        <dbReference type="PIRSR" id="PIRSR615500-1"/>
    </source>
</evidence>
<evidence type="ECO:0000256" key="1">
    <source>
        <dbReference type="ARBA" id="ARBA00005325"/>
    </source>
</evidence>
<reference evidence="13 14" key="2">
    <citation type="submission" date="2019-06" db="EMBL/GenBank/DDBJ databases">
        <title>Co-occurence of chitin degradation, pigmentation and bioactivity in marine Pseudoalteromonas.</title>
        <authorList>
            <person name="Sonnenschein E.C."/>
            <person name="Bech P.K."/>
        </authorList>
    </citation>
    <scope>NUCLEOTIDE SEQUENCE [LARGE SCALE GENOMIC DNA]</scope>
    <source>
        <strain evidence="14">S2231</strain>
        <strain evidence="11 13">S2233</strain>
    </source>
</reference>
<dbReference type="PROSITE" id="PS51257">
    <property type="entry name" value="PROKAR_LIPOPROTEIN"/>
    <property type="match status" value="1"/>
</dbReference>
<protein>
    <submittedName>
        <fullName evidence="12">Serine protease</fullName>
    </submittedName>
</protein>
<evidence type="ECO:0000256" key="6">
    <source>
        <dbReference type="ARBA" id="ARBA00022837"/>
    </source>
</evidence>
<dbReference type="PROSITE" id="PS00138">
    <property type="entry name" value="SUBTILASE_SER"/>
    <property type="match status" value="1"/>
</dbReference>
<evidence type="ECO:0000313" key="11">
    <source>
        <dbReference type="EMBL" id="TMP44758.1"/>
    </source>
</evidence>
<comment type="caution">
    <text evidence="12">The sequence shown here is derived from an EMBL/GenBank/DDBJ whole genome shotgun (WGS) entry which is preliminary data.</text>
</comment>
<dbReference type="GO" id="GO:0004252">
    <property type="term" value="F:serine-type endopeptidase activity"/>
    <property type="evidence" value="ECO:0007669"/>
    <property type="project" value="UniProtKB-UniRule"/>
</dbReference>
<dbReference type="Gene3D" id="2.60.120.260">
    <property type="entry name" value="Galactose-binding domain-like"/>
    <property type="match status" value="1"/>
</dbReference>
<dbReference type="Pfam" id="PF00082">
    <property type="entry name" value="Peptidase_S8"/>
    <property type="match status" value="1"/>
</dbReference>
<feature type="chain" id="PRO_5024411407" evidence="9">
    <location>
        <begin position="21"/>
        <end position="598"/>
    </location>
</feature>
<dbReference type="GO" id="GO:0016020">
    <property type="term" value="C:membrane"/>
    <property type="evidence" value="ECO:0007669"/>
    <property type="project" value="TreeGrafter"/>
</dbReference>
<evidence type="ECO:0000313" key="13">
    <source>
        <dbReference type="Proteomes" id="UP000305730"/>
    </source>
</evidence>
<dbReference type="InterPro" id="IPR022398">
    <property type="entry name" value="Peptidase_S8_His-AS"/>
</dbReference>
<dbReference type="InterPro" id="IPR034182">
    <property type="entry name" value="Kexin/furin"/>
</dbReference>
<dbReference type="Gene3D" id="3.40.50.200">
    <property type="entry name" value="Peptidase S8/S53 domain"/>
    <property type="match status" value="1"/>
</dbReference>
<dbReference type="PROSITE" id="PS51892">
    <property type="entry name" value="SUBTILASE"/>
    <property type="match status" value="1"/>
</dbReference>
<evidence type="ECO:0000313" key="14">
    <source>
        <dbReference type="Proteomes" id="UP000307706"/>
    </source>
</evidence>
<gene>
    <name evidence="12" type="ORF">CWB96_05120</name>
    <name evidence="11" type="ORF">CWB97_05985</name>
</gene>
<comment type="similarity">
    <text evidence="1">Belongs to the peptidase S8 family. Furin subfamily.</text>
</comment>
<keyword evidence="13" id="KW-1185">Reference proteome</keyword>
<feature type="active site" description="Charge relay system" evidence="7 8">
    <location>
        <position position="350"/>
    </location>
</feature>
<dbReference type="InterPro" id="IPR015500">
    <property type="entry name" value="Peptidase_S8_subtilisin-rel"/>
</dbReference>
<evidence type="ECO:0000256" key="4">
    <source>
        <dbReference type="ARBA" id="ARBA00022801"/>
    </source>
</evidence>
<dbReference type="GO" id="GO:0012505">
    <property type="term" value="C:endomembrane system"/>
    <property type="evidence" value="ECO:0007669"/>
    <property type="project" value="UniProtKB-ARBA"/>
</dbReference>
<feature type="active site" description="Charge relay system" evidence="7 8">
    <location>
        <position position="79"/>
    </location>
</feature>
<sequence>MKLKYTYLAAVIAASCNAMANVDYVLREGDPLTSQQWHLQNTGQTAFSDRGGKAGEDMNLDLTHALGILGVGVTAAVIDGGVQLDHPDLVNNVKPGSWDFLTDSADLKPRDGNDTHGTAVAGIIAASAYNGIGGRGVAPQAGLVGFNLLRKWTEANWLQSHGLYSDGFNRSSFDFPRVFNQSYGGARTSPQRYNYEVTPWLKRNDDAQEEITRYSHGGKGAIFVKSAGNSYQSQSITLKTYGRGRIYFDNANQGLPVQNSNLERMDATYWNLVASAYNADGVKSSYSEVGSNIFVSAPGGQYGTTSPAIITTDLTGCDRGRNPAYGRNDLHGGHELDPNCDYNARMNGTSSAAPNVAGAIALVMSANPALNWRDIRHILASTARKIDAEHPGVSLSFTHKEGDEFSYDAIPAWQTNAAGYDFHTFYGFGAVNVDAAVNMARFYSATLPPLEITDWHSTVANAIIPDGALTGVDSHFEQTEELTVETVQIQLNADHTSTRDVAVELISPSGTRSVLMTPRTGTIFGRSGFTETQMLSHNFYGESAKGVWTLRLIDTQGQDEKFTFNPSASGEPNVRFTHRNNQEDGTLNSWKIRFIGHK</sequence>
<dbReference type="PANTHER" id="PTHR42884:SF14">
    <property type="entry name" value="NEUROENDOCRINE CONVERTASE 1"/>
    <property type="match status" value="1"/>
</dbReference>
<feature type="domain" description="P/Homo B" evidence="10">
    <location>
        <begin position="446"/>
        <end position="598"/>
    </location>
</feature>
<dbReference type="InterPro" id="IPR023828">
    <property type="entry name" value="Peptidase_S8_Ser-AS"/>
</dbReference>
<dbReference type="OrthoDB" id="9790784at2"/>
<evidence type="ECO:0000256" key="8">
    <source>
        <dbReference type="PROSITE-ProRule" id="PRU01240"/>
    </source>
</evidence>
<dbReference type="EMBL" id="PNCK01000019">
    <property type="protein sequence ID" value="TMP44758.1"/>
    <property type="molecule type" value="Genomic_DNA"/>
</dbReference>
<name>A0A5S3XSJ1_9GAMM</name>
<keyword evidence="2 8" id="KW-0645">Protease</keyword>
<keyword evidence="5 8" id="KW-0720">Serine protease</keyword>
<dbReference type="InterPro" id="IPR000209">
    <property type="entry name" value="Peptidase_S8/S53_dom"/>
</dbReference>
<accession>A0A5S3XSJ1</accession>
<dbReference type="PANTHER" id="PTHR42884">
    <property type="entry name" value="PROPROTEIN CONVERTASE SUBTILISIN/KEXIN-RELATED"/>
    <property type="match status" value="1"/>
</dbReference>
<reference evidence="13 14" key="1">
    <citation type="submission" date="2017-12" db="EMBL/GenBank/DDBJ databases">
        <authorList>
            <person name="Paulsen S."/>
            <person name="Gram L.K."/>
        </authorList>
    </citation>
    <scope>NUCLEOTIDE SEQUENCE [LARGE SCALE GENOMIC DNA]</scope>
    <source>
        <strain evidence="12 14">S2231</strain>
        <strain evidence="11 13">S2233</strain>
    </source>
</reference>
<dbReference type="AlphaFoldDB" id="A0A5S3XSJ1"/>
<dbReference type="Pfam" id="PF01483">
    <property type="entry name" value="P_proprotein"/>
    <property type="match status" value="1"/>
</dbReference>
<organism evidence="12 14">
    <name type="scientific">Pseudoalteromonas citrea</name>
    <dbReference type="NCBI Taxonomy" id="43655"/>
    <lineage>
        <taxon>Bacteria</taxon>
        <taxon>Pseudomonadati</taxon>
        <taxon>Pseudomonadota</taxon>
        <taxon>Gammaproteobacteria</taxon>
        <taxon>Alteromonadales</taxon>
        <taxon>Pseudoalteromonadaceae</taxon>
        <taxon>Pseudoalteromonas</taxon>
    </lineage>
</organism>
<keyword evidence="3 9" id="KW-0732">Signal</keyword>
<dbReference type="GO" id="GO:0005737">
    <property type="term" value="C:cytoplasm"/>
    <property type="evidence" value="ECO:0007669"/>
    <property type="project" value="UniProtKB-ARBA"/>
</dbReference>
<dbReference type="Proteomes" id="UP000307706">
    <property type="component" value="Unassembled WGS sequence"/>
</dbReference>
<reference evidence="12" key="3">
    <citation type="submission" date="2019-09" db="EMBL/GenBank/DDBJ databases">
        <title>Co-occurence of chitin degradation, pigmentation and bioactivity in marine Pseudoalteromonas.</title>
        <authorList>
            <person name="Sonnenschein E.C."/>
            <person name="Bech P.K."/>
        </authorList>
    </citation>
    <scope>NUCLEOTIDE SEQUENCE</scope>
    <source>
        <strain evidence="12">S2231</strain>
    </source>
</reference>